<reference evidence="1 2" key="1">
    <citation type="submission" date="2024-01" db="EMBL/GenBank/DDBJ databases">
        <title>The strains designed SYSU M86414 and SYSU M84420 isolated from the marine sediment in San Sha City (Hainan Province, China).</title>
        <authorList>
            <person name="Guo D."/>
        </authorList>
    </citation>
    <scope>NUCLEOTIDE SEQUENCE [LARGE SCALE GENOMIC DNA]</scope>
    <source>
        <strain evidence="1 2">SYSU M84420</strain>
    </source>
</reference>
<evidence type="ECO:0000313" key="1">
    <source>
        <dbReference type="EMBL" id="MEC4266113.1"/>
    </source>
</evidence>
<dbReference type="Proteomes" id="UP001355298">
    <property type="component" value="Unassembled WGS sequence"/>
</dbReference>
<gene>
    <name evidence="1" type="ORF">VOP03_12215</name>
</gene>
<dbReference type="EMBL" id="JAYMGW010000010">
    <property type="protein sequence ID" value="MEC4266113.1"/>
    <property type="molecule type" value="Genomic_DNA"/>
</dbReference>
<name>A0ABU6ISK0_9FLAO</name>
<keyword evidence="2" id="KW-1185">Reference proteome</keyword>
<evidence type="ECO:0000313" key="2">
    <source>
        <dbReference type="Proteomes" id="UP001355298"/>
    </source>
</evidence>
<comment type="caution">
    <text evidence="1">The sequence shown here is derived from an EMBL/GenBank/DDBJ whole genome shotgun (WGS) entry which is preliminary data.</text>
</comment>
<sequence>MMRTISIEIWDMRISVARFRAKPGDKEYELFIIQSLANKAKYKGAVLIGSHKIS</sequence>
<proteinExistence type="predicted"/>
<dbReference type="RefSeq" id="WP_326279030.1">
    <property type="nucleotide sequence ID" value="NZ_JAYKYV010000010.1"/>
</dbReference>
<organism evidence="1 2">
    <name type="scientific">Flagellimonas halotolerans</name>
    <dbReference type="NCBI Taxonomy" id="3112164"/>
    <lineage>
        <taxon>Bacteria</taxon>
        <taxon>Pseudomonadati</taxon>
        <taxon>Bacteroidota</taxon>
        <taxon>Flavobacteriia</taxon>
        <taxon>Flavobacteriales</taxon>
        <taxon>Flavobacteriaceae</taxon>
        <taxon>Flagellimonas</taxon>
    </lineage>
</organism>
<protein>
    <submittedName>
        <fullName evidence="1">Uncharacterized protein</fullName>
    </submittedName>
</protein>
<accession>A0ABU6ISK0</accession>